<keyword evidence="2" id="KW-1185">Reference proteome</keyword>
<dbReference type="RefSeq" id="WP_088649158.1">
    <property type="nucleotide sequence ID" value="NZ_AQQR01000002.1"/>
</dbReference>
<reference evidence="1 2" key="1">
    <citation type="submission" date="2013-04" db="EMBL/GenBank/DDBJ databases">
        <title>Oceanicola sp. 22II1-22F33 Genome Sequencing.</title>
        <authorList>
            <person name="Lai Q."/>
            <person name="Li G."/>
            <person name="Shao Z."/>
        </authorList>
    </citation>
    <scope>NUCLEOTIDE SEQUENCE [LARGE SCALE GENOMIC DNA]</scope>
    <source>
        <strain evidence="1 2">22II1-22F33</strain>
    </source>
</reference>
<dbReference type="SUPFAM" id="SSF52540">
    <property type="entry name" value="P-loop containing nucleoside triphosphate hydrolases"/>
    <property type="match status" value="1"/>
</dbReference>
<evidence type="ECO:0000313" key="1">
    <source>
        <dbReference type="EMBL" id="OWU75965.1"/>
    </source>
</evidence>
<gene>
    <name evidence="1" type="ORF">ATO3_07265</name>
</gene>
<sequence>MRKLYLHIGHSKTGSSFLQASFANSVDVLAAHGIDYPGDPSEAATGWKISSGNGQALLTDPPEAFSVTRDRVFFSAERLFRAFAVEPDWSGRLAAFCAHHDIGEVEVLMFLRDPIPHAESSYQQMVKRGGATESVEATFANYAYPELVRDALKRDYGAVPVTWHLFNYDRHKTELIEITERFLDLPAGSLVRGGDRPVNRSMTASELTVLRGLNAHDPRAASALADALCNEVPDVDSETVFPARPVQREMLRRLSRAMAEVDAMLDEGERYGTELCQPAREPRRHVFTPQQIEILTGVLGRRVSGVTLQMQMERVRRLINVAQLQIHRERIAEAEDSLMRAQATLQGLDPEAHPDVAGLTRMVNKLRAGLAARPKIDDQAAAQPQVED</sequence>
<dbReference type="EMBL" id="AQQR01000002">
    <property type="protein sequence ID" value="OWU75965.1"/>
    <property type="molecule type" value="Genomic_DNA"/>
</dbReference>
<accession>A0A225NNF3</accession>
<comment type="caution">
    <text evidence="1">The sequence shown here is derived from an EMBL/GenBank/DDBJ whole genome shotgun (WGS) entry which is preliminary data.</text>
</comment>
<dbReference type="OrthoDB" id="547419at2"/>
<evidence type="ECO:0000313" key="2">
    <source>
        <dbReference type="Proteomes" id="UP000215377"/>
    </source>
</evidence>
<dbReference type="Proteomes" id="UP000215377">
    <property type="component" value="Unassembled WGS sequence"/>
</dbReference>
<protein>
    <submittedName>
        <fullName evidence="1">Uncharacterized protein</fullName>
    </submittedName>
</protein>
<proteinExistence type="predicted"/>
<name>A0A225NNF3_9RHOB</name>
<dbReference type="InterPro" id="IPR027417">
    <property type="entry name" value="P-loop_NTPase"/>
</dbReference>
<dbReference type="AlphaFoldDB" id="A0A225NNF3"/>
<organism evidence="1 2">
    <name type="scientific">Marinibacterium profundimaris</name>
    <dbReference type="NCBI Taxonomy" id="1679460"/>
    <lineage>
        <taxon>Bacteria</taxon>
        <taxon>Pseudomonadati</taxon>
        <taxon>Pseudomonadota</taxon>
        <taxon>Alphaproteobacteria</taxon>
        <taxon>Rhodobacterales</taxon>
        <taxon>Paracoccaceae</taxon>
        <taxon>Marinibacterium</taxon>
    </lineage>
</organism>